<keyword evidence="6" id="KW-1185">Reference proteome</keyword>
<evidence type="ECO:0000256" key="2">
    <source>
        <dbReference type="SAM" id="MobiDB-lite"/>
    </source>
</evidence>
<dbReference type="SMART" id="SM00595">
    <property type="entry name" value="MADF"/>
    <property type="match status" value="1"/>
</dbReference>
<keyword evidence="1" id="KW-0539">Nucleus</keyword>
<dbReference type="PANTHER" id="PTHR12243">
    <property type="entry name" value="MADF DOMAIN TRANSCRIPTION FACTOR"/>
    <property type="match status" value="1"/>
</dbReference>
<comment type="subcellular location">
    <subcellularLocation>
        <location evidence="1">Nucleus</location>
    </subcellularLocation>
</comment>
<dbReference type="InterPro" id="IPR006578">
    <property type="entry name" value="MADF-dom"/>
</dbReference>
<dbReference type="PROSITE" id="PS51031">
    <property type="entry name" value="BESS"/>
    <property type="match status" value="1"/>
</dbReference>
<dbReference type="GO" id="GO:0003677">
    <property type="term" value="F:DNA binding"/>
    <property type="evidence" value="ECO:0007669"/>
    <property type="project" value="InterPro"/>
</dbReference>
<dbReference type="Pfam" id="PF10545">
    <property type="entry name" value="MADF_DNA_bdg"/>
    <property type="match status" value="1"/>
</dbReference>
<dbReference type="GO" id="GO:0006357">
    <property type="term" value="P:regulation of transcription by RNA polymerase II"/>
    <property type="evidence" value="ECO:0007669"/>
    <property type="project" value="TreeGrafter"/>
</dbReference>
<feature type="compositionally biased region" description="Polar residues" evidence="2">
    <location>
        <begin position="214"/>
        <end position="229"/>
    </location>
</feature>
<dbReference type="GO" id="GO:0005634">
    <property type="term" value="C:nucleus"/>
    <property type="evidence" value="ECO:0007669"/>
    <property type="project" value="UniProtKB-SubCell"/>
</dbReference>
<comment type="caution">
    <text evidence="5">The sequence shown here is derived from an EMBL/GenBank/DDBJ whole genome shotgun (WGS) entry which is preliminary data.</text>
</comment>
<dbReference type="Proteomes" id="UP001497623">
    <property type="component" value="Unassembled WGS sequence"/>
</dbReference>
<organism evidence="5 6">
    <name type="scientific">Meganyctiphanes norvegica</name>
    <name type="common">Northern krill</name>
    <name type="synonym">Thysanopoda norvegica</name>
    <dbReference type="NCBI Taxonomy" id="48144"/>
    <lineage>
        <taxon>Eukaryota</taxon>
        <taxon>Metazoa</taxon>
        <taxon>Ecdysozoa</taxon>
        <taxon>Arthropoda</taxon>
        <taxon>Crustacea</taxon>
        <taxon>Multicrustacea</taxon>
        <taxon>Malacostraca</taxon>
        <taxon>Eumalacostraca</taxon>
        <taxon>Eucarida</taxon>
        <taxon>Euphausiacea</taxon>
        <taxon>Euphausiidae</taxon>
        <taxon>Meganyctiphanes</taxon>
    </lineage>
</organism>
<feature type="region of interest" description="Disordered" evidence="2">
    <location>
        <begin position="209"/>
        <end position="241"/>
    </location>
</feature>
<sequence>MNSKVTEMLIIKVQGYRELYDTNNKLYRDNLYKDRIWKAIGEELNKPGKDCKKRWNSLRDQYRKHLKKRNEQGAINVAEWRYADEMSFVRPYLRERDNVSDPDDHLDTGIDFEDDDEDTEIWKGRVKASSDLNNSQKVAEAPSSVLMKYLVESEMSGVAKKDDFRDPIDLFFLSIAQTVKTFSPYYKNLCKTQVLSVVSDLEMKQIFQQDAMPSGSTSSETEVKSQSEYSDMLDSNMDHTV</sequence>
<reference evidence="5 6" key="1">
    <citation type="submission" date="2024-05" db="EMBL/GenBank/DDBJ databases">
        <authorList>
            <person name="Wallberg A."/>
        </authorList>
    </citation>
    <scope>NUCLEOTIDE SEQUENCE [LARGE SCALE GENOMIC DNA]</scope>
</reference>
<dbReference type="PROSITE" id="PS51029">
    <property type="entry name" value="MADF"/>
    <property type="match status" value="1"/>
</dbReference>
<evidence type="ECO:0000259" key="4">
    <source>
        <dbReference type="PROSITE" id="PS51031"/>
    </source>
</evidence>
<proteinExistence type="predicted"/>
<dbReference type="AlphaFoldDB" id="A0AAV2RN72"/>
<evidence type="ECO:0000256" key="1">
    <source>
        <dbReference type="PROSITE-ProRule" id="PRU00371"/>
    </source>
</evidence>
<dbReference type="EMBL" id="CAXKWB010024514">
    <property type="protein sequence ID" value="CAL4126358.1"/>
    <property type="molecule type" value="Genomic_DNA"/>
</dbReference>
<feature type="domain" description="MADF" evidence="3">
    <location>
        <begin position="8"/>
        <end position="94"/>
    </location>
</feature>
<gene>
    <name evidence="5" type="ORF">MNOR_LOCUS25540</name>
</gene>
<name>A0AAV2RN72_MEGNR</name>
<evidence type="ECO:0008006" key="7">
    <source>
        <dbReference type="Google" id="ProtNLM"/>
    </source>
</evidence>
<dbReference type="InterPro" id="IPR039353">
    <property type="entry name" value="TF_Adf1"/>
</dbReference>
<dbReference type="InterPro" id="IPR004210">
    <property type="entry name" value="BESS_motif"/>
</dbReference>
<dbReference type="PANTHER" id="PTHR12243:SF67">
    <property type="entry name" value="COREPRESSOR OF PANGOLIN, ISOFORM A-RELATED"/>
    <property type="match status" value="1"/>
</dbReference>
<dbReference type="GO" id="GO:0005667">
    <property type="term" value="C:transcription regulator complex"/>
    <property type="evidence" value="ECO:0007669"/>
    <property type="project" value="TreeGrafter"/>
</dbReference>
<dbReference type="Pfam" id="PF02944">
    <property type="entry name" value="BESS"/>
    <property type="match status" value="1"/>
</dbReference>
<protein>
    <recommendedName>
        <fullName evidence="7">MADF domain-containing protein</fullName>
    </recommendedName>
</protein>
<accession>A0AAV2RN72</accession>
<evidence type="ECO:0000313" key="5">
    <source>
        <dbReference type="EMBL" id="CAL4126358.1"/>
    </source>
</evidence>
<evidence type="ECO:0000259" key="3">
    <source>
        <dbReference type="PROSITE" id="PS51029"/>
    </source>
</evidence>
<feature type="domain" description="BESS" evidence="4">
    <location>
        <begin position="165"/>
        <end position="204"/>
    </location>
</feature>
<evidence type="ECO:0000313" key="6">
    <source>
        <dbReference type="Proteomes" id="UP001497623"/>
    </source>
</evidence>